<reference evidence="3" key="1">
    <citation type="submission" date="2024-10" db="EMBL/GenBank/DDBJ databases">
        <authorList>
            <person name="Ryan C."/>
        </authorList>
    </citation>
    <scope>NUCLEOTIDE SEQUENCE [LARGE SCALE GENOMIC DNA]</scope>
</reference>
<feature type="region of interest" description="Disordered" evidence="1">
    <location>
        <begin position="128"/>
        <end position="159"/>
    </location>
</feature>
<proteinExistence type="predicted"/>
<feature type="domain" description="Transposase MuDR plant" evidence="2">
    <location>
        <begin position="271"/>
        <end position="325"/>
    </location>
</feature>
<accession>A0ABC9AU83</accession>
<name>A0ABC9AU83_9POAL</name>
<keyword evidence="4" id="KW-1185">Reference proteome</keyword>
<dbReference type="Proteomes" id="UP001497457">
    <property type="component" value="Chromosome 22rd"/>
</dbReference>
<evidence type="ECO:0000313" key="4">
    <source>
        <dbReference type="Proteomes" id="UP001497457"/>
    </source>
</evidence>
<sequence length="330" mass="36332">MDWPSNGCPIWIDPGNAFRLVVKVPKYVADGEYGLLEITDQEHELWVDTSQEYSVAKFNDDMASKIIWGPSQTLAVWVVDADTLSEWKIRRDEHFQQLIKDRYNDRLAVLVVEVVSKHDHTANATSSVRSCSGVTSEHGSGVAAAGQGKQGTGNAESSGVNVNVEGSGDTCSSPPPVVADEAVEVDWAELTILQQASDDGEAKEAADEARVYEAMGFKAADERAEEAARESVPIPTMTAEMQEDMAEAEVPVDDHVDLEPMFDWDRDNPDMTVGVSYPCMTDFRLAVRQHAIVKEFELATVHSDKERFRGECASLGCPWIIRARTQHDGS</sequence>
<evidence type="ECO:0000313" key="3">
    <source>
        <dbReference type="EMBL" id="CAL4983096.1"/>
    </source>
</evidence>
<evidence type="ECO:0000256" key="1">
    <source>
        <dbReference type="SAM" id="MobiDB-lite"/>
    </source>
</evidence>
<evidence type="ECO:0000259" key="2">
    <source>
        <dbReference type="Pfam" id="PF03108"/>
    </source>
</evidence>
<dbReference type="AlphaFoldDB" id="A0ABC9AU83"/>
<feature type="compositionally biased region" description="Polar residues" evidence="1">
    <location>
        <begin position="128"/>
        <end position="138"/>
    </location>
</feature>
<dbReference type="EMBL" id="OZ075132">
    <property type="protein sequence ID" value="CAL4983096.1"/>
    <property type="molecule type" value="Genomic_DNA"/>
</dbReference>
<protein>
    <recommendedName>
        <fullName evidence="2">Transposase MuDR plant domain-containing protein</fullName>
    </recommendedName>
</protein>
<gene>
    <name evidence="3" type="ORF">URODEC1_LOCUS56922</name>
</gene>
<dbReference type="Pfam" id="PF03108">
    <property type="entry name" value="DBD_Tnp_Mut"/>
    <property type="match status" value="1"/>
</dbReference>
<organism evidence="3 4">
    <name type="scientific">Urochloa decumbens</name>
    <dbReference type="NCBI Taxonomy" id="240449"/>
    <lineage>
        <taxon>Eukaryota</taxon>
        <taxon>Viridiplantae</taxon>
        <taxon>Streptophyta</taxon>
        <taxon>Embryophyta</taxon>
        <taxon>Tracheophyta</taxon>
        <taxon>Spermatophyta</taxon>
        <taxon>Magnoliopsida</taxon>
        <taxon>Liliopsida</taxon>
        <taxon>Poales</taxon>
        <taxon>Poaceae</taxon>
        <taxon>PACMAD clade</taxon>
        <taxon>Panicoideae</taxon>
        <taxon>Panicodae</taxon>
        <taxon>Paniceae</taxon>
        <taxon>Melinidinae</taxon>
        <taxon>Urochloa</taxon>
    </lineage>
</organism>
<dbReference type="InterPro" id="IPR004332">
    <property type="entry name" value="Transposase_MuDR"/>
</dbReference>